<evidence type="ECO:0000313" key="5">
    <source>
        <dbReference type="Proteomes" id="UP000237481"/>
    </source>
</evidence>
<keyword evidence="2" id="KW-0472">Membrane</keyword>
<accession>A0A2S4KQK4</accession>
<feature type="region of interest" description="Disordered" evidence="1">
    <location>
        <begin position="269"/>
        <end position="348"/>
    </location>
</feature>
<dbReference type="OrthoDB" id="5292518at2759"/>
<feature type="compositionally biased region" description="Low complexity" evidence="1">
    <location>
        <begin position="271"/>
        <end position="283"/>
    </location>
</feature>
<gene>
    <name evidence="4" type="ORF">TPAR_07306</name>
</gene>
<sequence length="487" mass="50689">MRSSDVLSLALPLVLSPVEAKASKRHDGLHRVDKKPQMTPPAALARRDDNVCGASMKLCPSSLGGDCCPDNYDCASESCYATTKGPSTCGTKVGWYACAAVYGGGCCPDGYLCQRAANCVPPSGSPYTHGCPSSHYLCPSSASYGCCPNGMGCAVNQCYSTDPTTVTKTMVITSTGRGVATVYTTTATTVGSPVPPTAFPTVGDGDGDQKVLKYFPSAVPKVMPPRASGGGGGISAAQLGGIVAGAVSLVIIALVALCLLFRRLRARHRGGSSVKGSDSSSSKRISDMKARAQMTHVHAKDSDADTMSVDPLMMSSPPPPSHPRPSPGASPQTGTGSPEAASADQTPASFAGGFPYFDALPGLARRFGEKQSVVSRDSHPLYSHVRQHSDASSASNGPDTDAARHPALMAELEAQPYVAELPSSPAGMASPVDERRRPYPAVHQRKRSDGRPATRLDVVDEEILHGYHGPTDRVVGQTAADKRGTRE</sequence>
<feature type="chain" id="PRO_5015546357" evidence="3">
    <location>
        <begin position="21"/>
        <end position="487"/>
    </location>
</feature>
<feature type="compositionally biased region" description="Pro residues" evidence="1">
    <location>
        <begin position="316"/>
        <end position="328"/>
    </location>
</feature>
<keyword evidence="3" id="KW-0732">Signal</keyword>
<keyword evidence="5" id="KW-1185">Reference proteome</keyword>
<feature type="compositionally biased region" description="Basic and acidic residues" evidence="1">
    <location>
        <begin position="447"/>
        <end position="465"/>
    </location>
</feature>
<keyword evidence="2" id="KW-1133">Transmembrane helix</keyword>
<protein>
    <submittedName>
        <fullName evidence="4">Uncharacterized protein</fullName>
    </submittedName>
</protein>
<evidence type="ECO:0000256" key="2">
    <source>
        <dbReference type="SAM" id="Phobius"/>
    </source>
</evidence>
<dbReference type="AlphaFoldDB" id="A0A2S4KQK4"/>
<dbReference type="EMBL" id="PKSG01000844">
    <property type="protein sequence ID" value="POR32473.1"/>
    <property type="molecule type" value="Genomic_DNA"/>
</dbReference>
<comment type="caution">
    <text evidence="4">The sequence shown here is derived from an EMBL/GenBank/DDBJ whole genome shotgun (WGS) entry which is preliminary data.</text>
</comment>
<organism evidence="4 5">
    <name type="scientific">Tolypocladium paradoxum</name>
    <dbReference type="NCBI Taxonomy" id="94208"/>
    <lineage>
        <taxon>Eukaryota</taxon>
        <taxon>Fungi</taxon>
        <taxon>Dikarya</taxon>
        <taxon>Ascomycota</taxon>
        <taxon>Pezizomycotina</taxon>
        <taxon>Sordariomycetes</taxon>
        <taxon>Hypocreomycetidae</taxon>
        <taxon>Hypocreales</taxon>
        <taxon>Ophiocordycipitaceae</taxon>
        <taxon>Tolypocladium</taxon>
    </lineage>
</organism>
<name>A0A2S4KQK4_9HYPO</name>
<evidence type="ECO:0000256" key="3">
    <source>
        <dbReference type="SAM" id="SignalP"/>
    </source>
</evidence>
<feature type="signal peptide" evidence="3">
    <location>
        <begin position="1"/>
        <end position="20"/>
    </location>
</feature>
<feature type="transmembrane region" description="Helical" evidence="2">
    <location>
        <begin position="239"/>
        <end position="261"/>
    </location>
</feature>
<reference evidence="4 5" key="1">
    <citation type="submission" date="2018-01" db="EMBL/GenBank/DDBJ databases">
        <title>Harnessing the power of phylogenomics to disentangle the directionality and signatures of interkingdom host jumping in the parasitic fungal genus Tolypocladium.</title>
        <authorList>
            <person name="Quandt C.A."/>
            <person name="Patterson W."/>
            <person name="Spatafora J.W."/>
        </authorList>
    </citation>
    <scope>NUCLEOTIDE SEQUENCE [LARGE SCALE GENOMIC DNA]</scope>
    <source>
        <strain evidence="4 5">NRBC 100945</strain>
    </source>
</reference>
<evidence type="ECO:0000256" key="1">
    <source>
        <dbReference type="SAM" id="MobiDB-lite"/>
    </source>
</evidence>
<dbReference type="STRING" id="94208.A0A2S4KQK4"/>
<feature type="region of interest" description="Disordered" evidence="1">
    <location>
        <begin position="383"/>
        <end position="402"/>
    </location>
</feature>
<dbReference type="Proteomes" id="UP000237481">
    <property type="component" value="Unassembled WGS sequence"/>
</dbReference>
<evidence type="ECO:0000313" key="4">
    <source>
        <dbReference type="EMBL" id="POR32473.1"/>
    </source>
</evidence>
<proteinExistence type="predicted"/>
<feature type="region of interest" description="Disordered" evidence="1">
    <location>
        <begin position="421"/>
        <end position="487"/>
    </location>
</feature>
<keyword evidence="2" id="KW-0812">Transmembrane</keyword>